<dbReference type="RefSeq" id="WP_093922694.1">
    <property type="nucleotide sequence ID" value="NZ_FOMW01000003.1"/>
</dbReference>
<dbReference type="CDD" id="cd06532">
    <property type="entry name" value="Glyco_transf_25"/>
    <property type="match status" value="1"/>
</dbReference>
<keyword evidence="3" id="KW-1185">Reference proteome</keyword>
<evidence type="ECO:0000259" key="1">
    <source>
        <dbReference type="Pfam" id="PF01755"/>
    </source>
</evidence>
<proteinExistence type="predicted"/>
<dbReference type="STRING" id="74348.SAMN04488523_10367"/>
<name>A0A1I1VP72_9RHOB</name>
<dbReference type="EMBL" id="FOMW01000003">
    <property type="protein sequence ID" value="SFD84741.1"/>
    <property type="molecule type" value="Genomic_DNA"/>
</dbReference>
<dbReference type="Pfam" id="PF01755">
    <property type="entry name" value="Glyco_transf_25"/>
    <property type="match status" value="1"/>
</dbReference>
<organism evidence="2 3">
    <name type="scientific">Sulfitobacter brevis</name>
    <dbReference type="NCBI Taxonomy" id="74348"/>
    <lineage>
        <taxon>Bacteria</taxon>
        <taxon>Pseudomonadati</taxon>
        <taxon>Pseudomonadota</taxon>
        <taxon>Alphaproteobacteria</taxon>
        <taxon>Rhodobacterales</taxon>
        <taxon>Roseobacteraceae</taxon>
        <taxon>Sulfitobacter</taxon>
    </lineage>
</organism>
<dbReference type="Proteomes" id="UP000198977">
    <property type="component" value="Unassembled WGS sequence"/>
</dbReference>
<gene>
    <name evidence="2" type="ORF">SAMN04488523_10367</name>
</gene>
<evidence type="ECO:0000313" key="3">
    <source>
        <dbReference type="Proteomes" id="UP000198977"/>
    </source>
</evidence>
<accession>A0A1I1VP72</accession>
<evidence type="ECO:0000313" key="2">
    <source>
        <dbReference type="EMBL" id="SFD84741.1"/>
    </source>
</evidence>
<dbReference type="AlphaFoldDB" id="A0A1I1VP72"/>
<sequence length="264" mass="29312">MTSMRALVINLDRATARMDFQQRQLTRLGIGFDRLPAVTVGDPEVSADEAYWAKWQRPIAPTERACLCSHIAAWRHVAQSGQAHLILEDDALLSDDVPAVLKAAQSESRWDLLQLETRQRHKVMSRSSTKLGPIRVRRLYLDRAGAAGYVLWPSGAARLLARAQVQPALADALIAQPGLLRAYQAVPAQIIQNDIAVEEGIAAQWLVEPSSVSDESHRKAKKTAGQKWRRISAQILLGLHGIKGSLLHRKVIIPFAKERFTSRS</sequence>
<dbReference type="InterPro" id="IPR002654">
    <property type="entry name" value="Glyco_trans_25"/>
</dbReference>
<dbReference type="GO" id="GO:0016740">
    <property type="term" value="F:transferase activity"/>
    <property type="evidence" value="ECO:0007669"/>
    <property type="project" value="UniProtKB-KW"/>
</dbReference>
<protein>
    <submittedName>
        <fullName evidence="2">Glycosyl transferase, family 25</fullName>
    </submittedName>
</protein>
<dbReference type="OrthoDB" id="259382at2"/>
<keyword evidence="2" id="KW-0808">Transferase</keyword>
<feature type="domain" description="Glycosyl transferase family 25" evidence="1">
    <location>
        <begin position="6"/>
        <end position="171"/>
    </location>
</feature>
<reference evidence="2 3" key="1">
    <citation type="submission" date="2016-10" db="EMBL/GenBank/DDBJ databases">
        <authorList>
            <person name="de Groot N.N."/>
        </authorList>
    </citation>
    <scope>NUCLEOTIDE SEQUENCE [LARGE SCALE GENOMIC DNA]</scope>
    <source>
        <strain evidence="2 3">DSM 11443</strain>
    </source>
</reference>